<dbReference type="InterPro" id="IPR010585">
    <property type="entry name" value="DNA_repair_prot_XRCC4"/>
</dbReference>
<dbReference type="PANTHER" id="PTHR28559">
    <property type="entry name" value="DNA REPAIR PROTEIN XRCC4"/>
    <property type="match status" value="1"/>
</dbReference>
<evidence type="ECO:0000256" key="5">
    <source>
        <dbReference type="SAM" id="Coils"/>
    </source>
</evidence>
<keyword evidence="5" id="KW-0175">Coiled coil</keyword>
<dbReference type="InterPro" id="IPR053962">
    <property type="entry name" value="XRCC4_CC"/>
</dbReference>
<gene>
    <name evidence="8" type="ORF">PIBRA_LOCUS7992</name>
</gene>
<dbReference type="GO" id="GO:0006303">
    <property type="term" value="P:double-strand break repair via nonhomologous end joining"/>
    <property type="evidence" value="ECO:0007669"/>
    <property type="project" value="TreeGrafter"/>
</dbReference>
<proteinExistence type="predicted"/>
<evidence type="ECO:0000256" key="2">
    <source>
        <dbReference type="ARBA" id="ARBA00022763"/>
    </source>
</evidence>
<evidence type="ECO:0000313" key="8">
    <source>
        <dbReference type="EMBL" id="CAH4031505.1"/>
    </source>
</evidence>
<dbReference type="Gene3D" id="1.20.5.370">
    <property type="match status" value="1"/>
</dbReference>
<protein>
    <recommendedName>
        <fullName evidence="10">DNA repair protein XRCC4</fullName>
    </recommendedName>
</protein>
<dbReference type="GO" id="GO:0005958">
    <property type="term" value="C:DNA-dependent protein kinase-DNA ligase 4 complex"/>
    <property type="evidence" value="ECO:0007669"/>
    <property type="project" value="TreeGrafter"/>
</dbReference>
<dbReference type="InterPro" id="IPR014751">
    <property type="entry name" value="XRCC4-like_C"/>
</dbReference>
<evidence type="ECO:0000256" key="3">
    <source>
        <dbReference type="ARBA" id="ARBA00023204"/>
    </source>
</evidence>
<dbReference type="InterPro" id="IPR038051">
    <property type="entry name" value="XRCC4-like_N_sf"/>
</dbReference>
<comment type="caution">
    <text evidence="8">The sequence shown here is derived from an EMBL/GenBank/DDBJ whole genome shotgun (WGS) entry which is preliminary data.</text>
</comment>
<evidence type="ECO:0000256" key="4">
    <source>
        <dbReference type="ARBA" id="ARBA00023242"/>
    </source>
</evidence>
<dbReference type="Gene3D" id="2.170.210.10">
    <property type="entry name" value="DNA double-strand break repair and VJ recombination XRCC4, N-terminal"/>
    <property type="match status" value="1"/>
</dbReference>
<dbReference type="SUPFAM" id="SSF58022">
    <property type="entry name" value="XRCC4, C-terminal oligomerization domain"/>
    <property type="match status" value="1"/>
</dbReference>
<feature type="coiled-coil region" evidence="5">
    <location>
        <begin position="126"/>
        <end position="167"/>
    </location>
</feature>
<dbReference type="GO" id="GO:0003677">
    <property type="term" value="F:DNA binding"/>
    <property type="evidence" value="ECO:0007669"/>
    <property type="project" value="InterPro"/>
</dbReference>
<organism evidence="8 9">
    <name type="scientific">Pieris brassicae</name>
    <name type="common">White butterfly</name>
    <name type="synonym">Large white butterfly</name>
    <dbReference type="NCBI Taxonomy" id="7116"/>
    <lineage>
        <taxon>Eukaryota</taxon>
        <taxon>Metazoa</taxon>
        <taxon>Ecdysozoa</taxon>
        <taxon>Arthropoda</taxon>
        <taxon>Hexapoda</taxon>
        <taxon>Insecta</taxon>
        <taxon>Pterygota</taxon>
        <taxon>Neoptera</taxon>
        <taxon>Endopterygota</taxon>
        <taxon>Lepidoptera</taxon>
        <taxon>Glossata</taxon>
        <taxon>Ditrysia</taxon>
        <taxon>Papilionoidea</taxon>
        <taxon>Pieridae</taxon>
        <taxon>Pierinae</taxon>
        <taxon>Pieris</taxon>
    </lineage>
</organism>
<dbReference type="GO" id="GO:0006310">
    <property type="term" value="P:DNA recombination"/>
    <property type="evidence" value="ECO:0007669"/>
    <property type="project" value="InterPro"/>
</dbReference>
<evidence type="ECO:0008006" key="10">
    <source>
        <dbReference type="Google" id="ProtNLM"/>
    </source>
</evidence>
<keyword evidence="2" id="KW-0227">DNA damage</keyword>
<feature type="domain" description="XRCC4 coiled-coil" evidence="7">
    <location>
        <begin position="124"/>
        <end position="191"/>
    </location>
</feature>
<keyword evidence="3" id="KW-0234">DNA repair</keyword>
<dbReference type="Pfam" id="PF06632">
    <property type="entry name" value="XRCC4"/>
    <property type="match status" value="1"/>
</dbReference>
<evidence type="ECO:0000313" key="9">
    <source>
        <dbReference type="Proteomes" id="UP001152562"/>
    </source>
</evidence>
<name>A0A9P0TMJ4_PIEBR</name>
<dbReference type="Proteomes" id="UP001152562">
    <property type="component" value="Unassembled WGS sequence"/>
</dbReference>
<keyword evidence="9" id="KW-1185">Reference proteome</keyword>
<feature type="domain" description="XRCC4 N-terminal" evidence="6">
    <location>
        <begin position="18"/>
        <end position="111"/>
    </location>
</feature>
<evidence type="ECO:0000256" key="1">
    <source>
        <dbReference type="ARBA" id="ARBA00004123"/>
    </source>
</evidence>
<dbReference type="AlphaFoldDB" id="A0A9P0TMJ4"/>
<comment type="subcellular location">
    <subcellularLocation>
        <location evidence="1">Nucleus</location>
    </subcellularLocation>
</comment>
<sequence>MECQESFISRFDIKGEHVYIKILWKHNEDDLFHIQVLENTSSWYGNYSLESAKLYAELVEETLEIYENNVRQCLKNRSSDYLFDFVSSDEPNFCWKKRYEGSTAVLEHGKVNLIRDTLPEPKNRLIDFLLDKNKELSQIIKKSKETSDNLSSELEKCKKELEAFADTKISLESTLYSKFLLLLNAKKKRIQLLEELLKEN</sequence>
<reference evidence="8" key="1">
    <citation type="submission" date="2022-05" db="EMBL/GenBank/DDBJ databases">
        <authorList>
            <person name="Okamura Y."/>
        </authorList>
    </citation>
    <scope>NUCLEOTIDE SEQUENCE</scope>
</reference>
<evidence type="ECO:0000259" key="6">
    <source>
        <dbReference type="Pfam" id="PF06632"/>
    </source>
</evidence>
<dbReference type="EMBL" id="CALOZG010000015">
    <property type="protein sequence ID" value="CAH4031505.1"/>
    <property type="molecule type" value="Genomic_DNA"/>
</dbReference>
<feature type="coiled-coil region" evidence="5">
    <location>
        <begin position="49"/>
        <end position="76"/>
    </location>
</feature>
<accession>A0A9P0TMJ4</accession>
<dbReference type="GO" id="GO:0010165">
    <property type="term" value="P:response to X-ray"/>
    <property type="evidence" value="ECO:0007669"/>
    <property type="project" value="TreeGrafter"/>
</dbReference>
<dbReference type="InterPro" id="IPR053961">
    <property type="entry name" value="XRCC4_N"/>
</dbReference>
<dbReference type="PANTHER" id="PTHR28559:SF1">
    <property type="entry name" value="DNA REPAIR PROTEIN XRCC4"/>
    <property type="match status" value="1"/>
</dbReference>
<dbReference type="Pfam" id="PF21924">
    <property type="entry name" value="XRCC4_CC"/>
    <property type="match status" value="1"/>
</dbReference>
<dbReference type="GO" id="GO:0032807">
    <property type="term" value="C:DNA ligase IV complex"/>
    <property type="evidence" value="ECO:0007669"/>
    <property type="project" value="TreeGrafter"/>
</dbReference>
<evidence type="ECO:0000259" key="7">
    <source>
        <dbReference type="Pfam" id="PF21924"/>
    </source>
</evidence>
<keyword evidence="4" id="KW-0539">Nucleus</keyword>